<reference evidence="2" key="1">
    <citation type="journal article" date="2018" name="Genome Biol. Evol.">
        <title>Genomics and development of Lentinus tigrinus, a white-rot wood-decaying mushroom with dimorphic fruiting bodies.</title>
        <authorList>
            <person name="Wu B."/>
            <person name="Xu Z."/>
            <person name="Knudson A."/>
            <person name="Carlson A."/>
            <person name="Chen N."/>
            <person name="Kovaka S."/>
            <person name="LaButti K."/>
            <person name="Lipzen A."/>
            <person name="Pennachio C."/>
            <person name="Riley R."/>
            <person name="Schakwitz W."/>
            <person name="Umezawa K."/>
            <person name="Ohm R.A."/>
            <person name="Grigoriev I.V."/>
            <person name="Nagy L.G."/>
            <person name="Gibbons J."/>
            <person name="Hibbett D."/>
        </authorList>
    </citation>
    <scope>NUCLEOTIDE SEQUENCE [LARGE SCALE GENOMIC DNA]</scope>
    <source>
        <strain evidence="2">ALCF2SS1-6</strain>
    </source>
</reference>
<proteinExistence type="predicted"/>
<dbReference type="Proteomes" id="UP000313359">
    <property type="component" value="Unassembled WGS sequence"/>
</dbReference>
<sequence length="223" mass="25161">MAYVRLTARPLRCFDRWPGARSRRPTFYRSVRSPDPPLHKVCPGRARRHQRRCSDCLAAHCRTCRKYCGVMPTRMQPFILRDDSSLPMIRRGLDSGLAVLRPCRSAGASFWSQCTDGGRRRCLRQVSAGTVPSGMLCDGLEQLYMSGAVDRIYRESVGSRVRQDLGVGETSRTPSHERRHPDGGGPRSPYSHTPAHLLVFRCHRCTRASSHDSLITAIHEMDV</sequence>
<dbReference type="AlphaFoldDB" id="A0A5C2SHK7"/>
<organism evidence="2 3">
    <name type="scientific">Lentinus tigrinus ALCF2SS1-6</name>
    <dbReference type="NCBI Taxonomy" id="1328759"/>
    <lineage>
        <taxon>Eukaryota</taxon>
        <taxon>Fungi</taxon>
        <taxon>Dikarya</taxon>
        <taxon>Basidiomycota</taxon>
        <taxon>Agaricomycotina</taxon>
        <taxon>Agaricomycetes</taxon>
        <taxon>Polyporales</taxon>
        <taxon>Polyporaceae</taxon>
        <taxon>Lentinus</taxon>
    </lineage>
</organism>
<accession>A0A5C2SHK7</accession>
<evidence type="ECO:0000313" key="3">
    <source>
        <dbReference type="Proteomes" id="UP000313359"/>
    </source>
</evidence>
<name>A0A5C2SHK7_9APHY</name>
<protein>
    <submittedName>
        <fullName evidence="2">Uncharacterized protein</fullName>
    </submittedName>
</protein>
<dbReference type="EMBL" id="ML122258">
    <property type="protein sequence ID" value="RPD62714.1"/>
    <property type="molecule type" value="Genomic_DNA"/>
</dbReference>
<evidence type="ECO:0000256" key="1">
    <source>
        <dbReference type="SAM" id="MobiDB-lite"/>
    </source>
</evidence>
<keyword evidence="3" id="KW-1185">Reference proteome</keyword>
<gene>
    <name evidence="2" type="ORF">L227DRAFT_434621</name>
</gene>
<feature type="region of interest" description="Disordered" evidence="1">
    <location>
        <begin position="163"/>
        <end position="190"/>
    </location>
</feature>
<evidence type="ECO:0000313" key="2">
    <source>
        <dbReference type="EMBL" id="RPD62714.1"/>
    </source>
</evidence>